<sequence length="177" mass="19045">MRIVFTTLIIGMCIAVIGCGTMQRMIKSSFPYTATLTVPASAKVGTTQSAISTGSSFDQNFSKSGNNATRLNNVRIVSAKLKSTNPSSYNIGDLSSVKIYVSKADGSDEVLVASRTDISPTAGNNVSLDIDNTNSLDEHVRQPNIRVRMIYKLRKQADVDVSLHVVLDVTADVAEKD</sequence>
<name>A0A966DT56_9SPHI</name>
<comment type="caution">
    <text evidence="1">The sequence shown here is derived from an EMBL/GenBank/DDBJ whole genome shotgun (WGS) entry which is preliminary data.</text>
</comment>
<reference evidence="1" key="1">
    <citation type="submission" date="2020-01" db="EMBL/GenBank/DDBJ databases">
        <authorList>
            <person name="Seo Y.L."/>
        </authorList>
    </citation>
    <scope>NUCLEOTIDE SEQUENCE</scope>
    <source>
        <strain evidence="1">R11</strain>
    </source>
</reference>
<evidence type="ECO:0000313" key="1">
    <source>
        <dbReference type="EMBL" id="NCD70300.1"/>
    </source>
</evidence>
<protein>
    <submittedName>
        <fullName evidence="1">Uncharacterized protein</fullName>
    </submittedName>
</protein>
<reference evidence="1" key="2">
    <citation type="submission" date="2020-10" db="EMBL/GenBank/DDBJ databases">
        <title>Mucilaginibacter sp. nov., isolated from soil.</title>
        <authorList>
            <person name="Jeon C.O."/>
        </authorList>
    </citation>
    <scope>NUCLEOTIDE SEQUENCE</scope>
    <source>
        <strain evidence="1">R11</strain>
    </source>
</reference>
<proteinExistence type="predicted"/>
<organism evidence="1 2">
    <name type="scientific">Mucilaginibacter agri</name>
    <dbReference type="NCBI Taxonomy" id="2695265"/>
    <lineage>
        <taxon>Bacteria</taxon>
        <taxon>Pseudomonadati</taxon>
        <taxon>Bacteroidota</taxon>
        <taxon>Sphingobacteriia</taxon>
        <taxon>Sphingobacteriales</taxon>
        <taxon>Sphingobacteriaceae</taxon>
        <taxon>Mucilaginibacter</taxon>
    </lineage>
</organism>
<dbReference type="PROSITE" id="PS51257">
    <property type="entry name" value="PROKAR_LIPOPROTEIN"/>
    <property type="match status" value="1"/>
</dbReference>
<dbReference type="EMBL" id="WWEO01000043">
    <property type="protein sequence ID" value="NCD70300.1"/>
    <property type="molecule type" value="Genomic_DNA"/>
</dbReference>
<dbReference type="AlphaFoldDB" id="A0A966DT56"/>
<keyword evidence="2" id="KW-1185">Reference proteome</keyword>
<accession>A0A966DT56</accession>
<dbReference type="Proteomes" id="UP000638732">
    <property type="component" value="Unassembled WGS sequence"/>
</dbReference>
<evidence type="ECO:0000313" key="2">
    <source>
        <dbReference type="Proteomes" id="UP000638732"/>
    </source>
</evidence>
<gene>
    <name evidence="1" type="ORF">GSY63_13110</name>
</gene>
<dbReference type="RefSeq" id="WP_166586286.1">
    <property type="nucleotide sequence ID" value="NZ_WWEO01000043.1"/>
</dbReference>